<organism evidence="5 7">
    <name type="scientific">Treponema rectale</name>
    <dbReference type="NCBI Taxonomy" id="744512"/>
    <lineage>
        <taxon>Bacteria</taxon>
        <taxon>Pseudomonadati</taxon>
        <taxon>Spirochaetota</taxon>
        <taxon>Spirochaetia</taxon>
        <taxon>Spirochaetales</taxon>
        <taxon>Treponemataceae</taxon>
        <taxon>Treponema</taxon>
    </lineage>
</organism>
<dbReference type="InterPro" id="IPR012341">
    <property type="entry name" value="6hp_glycosidase-like_sf"/>
</dbReference>
<dbReference type="AlphaFoldDB" id="A0A840SBK7"/>
<proteinExistence type="inferred from homology"/>
<comment type="similarity">
    <text evidence="2">Belongs to the glycosyl hydrolase 88 family.</text>
</comment>
<dbReference type="SUPFAM" id="SSF48208">
    <property type="entry name" value="Six-hairpin glycosidases"/>
    <property type="match status" value="1"/>
</dbReference>
<evidence type="ECO:0000313" key="5">
    <source>
        <dbReference type="EMBL" id="MBB5219147.1"/>
    </source>
</evidence>
<evidence type="ECO:0000313" key="8">
    <source>
        <dbReference type="Proteomes" id="UP000593591"/>
    </source>
</evidence>
<dbReference type="EMBL" id="JACHFR010000002">
    <property type="protein sequence ID" value="MBB5219147.1"/>
    <property type="molecule type" value="Genomic_DNA"/>
</dbReference>
<keyword evidence="7" id="KW-1185">Reference proteome</keyword>
<keyword evidence="5" id="KW-0326">Glycosidase</keyword>
<feature type="binding site" evidence="4">
    <location>
        <position position="218"/>
    </location>
    <ligand>
        <name>substrate</name>
    </ligand>
</feature>
<feature type="binding site" evidence="4">
    <location>
        <position position="354"/>
    </location>
    <ligand>
        <name>substrate</name>
    </ligand>
</feature>
<reference evidence="6 8" key="1">
    <citation type="submission" date="2018-08" db="EMBL/GenBank/DDBJ databases">
        <title>The first complete genome of Treponema rectale (CHPAT), a commensal spirochete of the bovine rectum.</title>
        <authorList>
            <person name="Staton G.J."/>
            <person name="Clegg S.R."/>
            <person name="Carter S.D."/>
            <person name="Radford A.D."/>
            <person name="Darby A."/>
            <person name="Hall N."/>
            <person name="Birtles R.J."/>
            <person name="Evans N.J."/>
        </authorList>
    </citation>
    <scope>NUCLEOTIDE SEQUENCE [LARGE SCALE GENOMIC DNA]</scope>
    <source>
        <strain evidence="6 8">CHPA</strain>
    </source>
</reference>
<feature type="active site" description="Nucleophile" evidence="3">
    <location>
        <position position="100"/>
    </location>
</feature>
<dbReference type="RefSeq" id="WP_184652571.1">
    <property type="nucleotide sequence ID" value="NZ_JACHFR010000002.1"/>
</dbReference>
<feature type="binding site" evidence="4">
    <location>
        <position position="232"/>
    </location>
    <ligand>
        <name>substrate</name>
    </ligand>
</feature>
<feature type="binding site" evidence="4">
    <location>
        <position position="100"/>
    </location>
    <ligand>
        <name>substrate</name>
    </ligand>
</feature>
<dbReference type="KEGG" id="trc:DYE49_11055"/>
<dbReference type="InterPro" id="IPR010905">
    <property type="entry name" value="Glyco_hydro_88"/>
</dbReference>
<dbReference type="InterPro" id="IPR008928">
    <property type="entry name" value="6-hairpin_glycosidase_sf"/>
</dbReference>
<gene>
    <name evidence="6" type="ORF">DYE49_11055</name>
    <name evidence="5" type="ORF">HNP77_001516</name>
</gene>
<dbReference type="Proteomes" id="UP000578697">
    <property type="component" value="Unassembled WGS sequence"/>
</dbReference>
<evidence type="ECO:0000313" key="6">
    <source>
        <dbReference type="EMBL" id="QOS40954.1"/>
    </source>
</evidence>
<dbReference type="EMBL" id="CP031517">
    <property type="protein sequence ID" value="QOS40954.1"/>
    <property type="molecule type" value="Genomic_DNA"/>
</dbReference>
<feature type="binding site" evidence="4">
    <location>
        <position position="160"/>
    </location>
    <ligand>
        <name>substrate</name>
    </ligand>
</feature>
<dbReference type="GO" id="GO:0000272">
    <property type="term" value="P:polysaccharide catabolic process"/>
    <property type="evidence" value="ECO:0007669"/>
    <property type="project" value="TreeGrafter"/>
</dbReference>
<protein>
    <submittedName>
        <fullName evidence="6">Glucoronyl hydrolase</fullName>
    </submittedName>
    <submittedName>
        <fullName evidence="5">Unsaturated chondroitin disaccharide hydrolase</fullName>
        <ecNumber evidence="5">3.2.1.180</ecNumber>
    </submittedName>
</protein>
<evidence type="ECO:0000256" key="1">
    <source>
        <dbReference type="ARBA" id="ARBA00022801"/>
    </source>
</evidence>
<feature type="binding site" evidence="4">
    <location>
        <position position="351"/>
    </location>
    <ligand>
        <name>substrate</name>
    </ligand>
</feature>
<name>A0A840SBK7_9SPIR</name>
<evidence type="ECO:0000256" key="4">
    <source>
        <dbReference type="PIRSR" id="PIRSR610905-2"/>
    </source>
</evidence>
<dbReference type="GO" id="GO:0052757">
    <property type="term" value="F:chondroitin hydrolase activity"/>
    <property type="evidence" value="ECO:0007669"/>
    <property type="project" value="TreeGrafter"/>
</dbReference>
<feature type="binding site" evidence="4">
    <location>
        <position position="236"/>
    </location>
    <ligand>
        <name>substrate</name>
    </ligand>
</feature>
<accession>A0A840SBK7</accession>
<dbReference type="Pfam" id="PF07470">
    <property type="entry name" value="Glyco_hydro_88"/>
    <property type="match status" value="1"/>
</dbReference>
<reference evidence="5 7" key="2">
    <citation type="submission" date="2020-08" db="EMBL/GenBank/DDBJ databases">
        <title>Genomic Encyclopedia of Type Strains, Phase IV (KMG-IV): sequencing the most valuable type-strain genomes for metagenomic binning, comparative biology and taxonomic classification.</title>
        <authorList>
            <person name="Goeker M."/>
        </authorList>
    </citation>
    <scope>NUCLEOTIDE SEQUENCE [LARGE SCALE GENOMIC DNA]</scope>
    <source>
        <strain evidence="5 7">DSM 103679</strain>
    </source>
</reference>
<dbReference type="Proteomes" id="UP000593591">
    <property type="component" value="Chromosome"/>
</dbReference>
<evidence type="ECO:0000313" key="7">
    <source>
        <dbReference type="Proteomes" id="UP000578697"/>
    </source>
</evidence>
<dbReference type="Gene3D" id="1.50.10.10">
    <property type="match status" value="1"/>
</dbReference>
<evidence type="ECO:0000256" key="3">
    <source>
        <dbReference type="PIRSR" id="PIRSR610905-1"/>
    </source>
</evidence>
<dbReference type="InterPro" id="IPR052369">
    <property type="entry name" value="UG_Glycosaminoglycan_Hydrolase"/>
</dbReference>
<dbReference type="GO" id="GO:0102212">
    <property type="term" value="F:unsaturated chondroitin disaccharide hydrolase activity"/>
    <property type="evidence" value="ECO:0007669"/>
    <property type="project" value="UniProtKB-EC"/>
</dbReference>
<dbReference type="PANTHER" id="PTHR36845">
    <property type="entry name" value="HYDROLASE, PUTATIVE (AFU_ORTHOLOGUE AFUA_7G05090)-RELATED"/>
    <property type="match status" value="1"/>
</dbReference>
<feature type="binding site" evidence="4">
    <location>
        <position position="220"/>
    </location>
    <ligand>
        <name>substrate</name>
    </ligand>
</feature>
<sequence length="391" mass="44814">MIRDNSPVLTDEEARAALEKCIEQVRRNLGEFTTSSQNHSSVNNFYPQCKNDQWTTGFWPGEIWLAYEYTKDEAFKNAALEHVKSMNYRIENKISVDHHDMGFLYSPSCVAAWKLIKSDMGRSAAIKAADQLISRFQTKGNFIQAWGALGEKDNYRYIVDCLLNTPLLYWASRETGDKKYAEIARLHTQTCMKNSIRADGSTFHTFFMDCETGAPLYGRTCQGYADDSVWARGQSWGVYGSSLAYRYDRNEEYLKAFHRTADFYLSRLPEDNVPYWDMIFNDDNAVHDGETEPRDSSSDCIVACGLLDMASQTGDKELERKARVLLKALVDKYAVKDFSKSNGLLLHGTYSKKSPYNTCTPEGVDECTSWGDYFYMEALTRIVNPAWELYW</sequence>
<feature type="active site" description="Proton donor" evidence="3">
    <location>
        <position position="160"/>
    </location>
</feature>
<dbReference type="EC" id="3.2.1.180" evidence="5"/>
<dbReference type="PANTHER" id="PTHR36845:SF1">
    <property type="entry name" value="HYDROLASE, PUTATIVE (AFU_ORTHOLOGUE AFUA_7G05090)-RELATED"/>
    <property type="match status" value="1"/>
</dbReference>
<keyword evidence="1 5" id="KW-0378">Hydrolase</keyword>
<evidence type="ECO:0000256" key="2">
    <source>
        <dbReference type="ARBA" id="ARBA00038358"/>
    </source>
</evidence>